<dbReference type="Pfam" id="PF11236">
    <property type="entry name" value="DUF3037"/>
    <property type="match status" value="1"/>
</dbReference>
<reference evidence="2" key="1">
    <citation type="journal article" date="2019" name="Int. J. Syst. Evol. Microbiol.">
        <title>The Global Catalogue of Microorganisms (GCM) 10K type strain sequencing project: providing services to taxonomists for standard genome sequencing and annotation.</title>
        <authorList>
            <consortium name="The Broad Institute Genomics Platform"/>
            <consortium name="The Broad Institute Genome Sequencing Center for Infectious Disease"/>
            <person name="Wu L."/>
            <person name="Ma J."/>
        </authorList>
    </citation>
    <scope>NUCLEOTIDE SEQUENCE [LARGE SCALE GENOMIC DNA]</scope>
    <source>
        <strain evidence="2">KCTC 42808</strain>
    </source>
</reference>
<comment type="caution">
    <text evidence="1">The sequence shown here is derived from an EMBL/GenBank/DDBJ whole genome shotgun (WGS) entry which is preliminary data.</text>
</comment>
<dbReference type="Proteomes" id="UP001597467">
    <property type="component" value="Unassembled WGS sequence"/>
</dbReference>
<accession>A0ABW5K4E4</accession>
<dbReference type="EMBL" id="JBHULM010000044">
    <property type="protein sequence ID" value="MFD2543787.1"/>
    <property type="molecule type" value="Genomic_DNA"/>
</dbReference>
<gene>
    <name evidence="1" type="ORF">ACFSSB_15780</name>
</gene>
<name>A0ABW5K4E4_9FLAO</name>
<protein>
    <submittedName>
        <fullName evidence="1">DUF3037 domain-containing protein</fullName>
    </submittedName>
</protein>
<keyword evidence="2" id="KW-1185">Reference proteome</keyword>
<dbReference type="InterPro" id="IPR021398">
    <property type="entry name" value="DUF3037"/>
</dbReference>
<proteinExistence type="predicted"/>
<organism evidence="1 2">
    <name type="scientific">Lacinutrix gracilariae</name>
    <dbReference type="NCBI Taxonomy" id="1747198"/>
    <lineage>
        <taxon>Bacteria</taxon>
        <taxon>Pseudomonadati</taxon>
        <taxon>Bacteroidota</taxon>
        <taxon>Flavobacteriia</taxon>
        <taxon>Flavobacteriales</taxon>
        <taxon>Flavobacteriaceae</taxon>
        <taxon>Lacinutrix</taxon>
    </lineage>
</organism>
<dbReference type="RefSeq" id="WP_379906047.1">
    <property type="nucleotide sequence ID" value="NZ_JBHULM010000044.1"/>
</dbReference>
<evidence type="ECO:0000313" key="2">
    <source>
        <dbReference type="Proteomes" id="UP001597467"/>
    </source>
</evidence>
<sequence length="284" mass="32680">MKNFYSILKLSPNIATEDSVAIGVLLFDGQKFRCYFSDKKKRIANRLLDDKNVNLNFIINQIVDKCNSVGSGNEEFSLFYKLDKLSDMSYFDYLSKYSNGIIQFSKPINLYDEIDDNSFGKLVNFLFKESINKSIKIANDVYSLSSNIIEDKLINKVDKKVHTHYKFKPEAFPSIYFPYEMDCIGKNGSLIGAKSLSFDKSLQLIDKNISHYFTLISSLTSKYNKSLKDNNFYLISEEPESIGSKEHKLWESVKYNELISVIHPEQSNEVAELIINKEATTFLD</sequence>
<evidence type="ECO:0000313" key="1">
    <source>
        <dbReference type="EMBL" id="MFD2543787.1"/>
    </source>
</evidence>